<comment type="caution">
    <text evidence="1">The sequence shown here is derived from an EMBL/GenBank/DDBJ whole genome shotgun (WGS) entry which is preliminary data.</text>
</comment>
<organism evidence="1 2">
    <name type="scientific">Trichonephila clavipes</name>
    <name type="common">Golden silk orbweaver</name>
    <name type="synonym">Nephila clavipes</name>
    <dbReference type="NCBI Taxonomy" id="2585209"/>
    <lineage>
        <taxon>Eukaryota</taxon>
        <taxon>Metazoa</taxon>
        <taxon>Ecdysozoa</taxon>
        <taxon>Arthropoda</taxon>
        <taxon>Chelicerata</taxon>
        <taxon>Arachnida</taxon>
        <taxon>Araneae</taxon>
        <taxon>Araneomorphae</taxon>
        <taxon>Entelegynae</taxon>
        <taxon>Araneoidea</taxon>
        <taxon>Nephilidae</taxon>
        <taxon>Trichonephila</taxon>
    </lineage>
</organism>
<reference evidence="1" key="1">
    <citation type="submission" date="2020-08" db="EMBL/GenBank/DDBJ databases">
        <title>Multicomponent nature underlies the extraordinary mechanical properties of spider dragline silk.</title>
        <authorList>
            <person name="Kono N."/>
            <person name="Nakamura H."/>
            <person name="Mori M."/>
            <person name="Yoshida Y."/>
            <person name="Ohtoshi R."/>
            <person name="Malay A.D."/>
            <person name="Moran D.A.P."/>
            <person name="Tomita M."/>
            <person name="Numata K."/>
            <person name="Arakawa K."/>
        </authorList>
    </citation>
    <scope>NUCLEOTIDE SEQUENCE</scope>
</reference>
<accession>A0A8X6VFT7</accession>
<evidence type="ECO:0000313" key="1">
    <source>
        <dbReference type="EMBL" id="GFY05799.1"/>
    </source>
</evidence>
<evidence type="ECO:0000313" key="2">
    <source>
        <dbReference type="Proteomes" id="UP000887159"/>
    </source>
</evidence>
<dbReference type="EMBL" id="BMAU01021255">
    <property type="protein sequence ID" value="GFY05799.1"/>
    <property type="molecule type" value="Genomic_DNA"/>
</dbReference>
<keyword evidence="2" id="KW-1185">Reference proteome</keyword>
<name>A0A8X6VFT7_TRICX</name>
<proteinExistence type="predicted"/>
<sequence length="87" mass="9925">MVAIGDVPRRFELRSSDEDGTQFIPHSSNFLPHKFEAITLERKHKVSHGGLQKIALCPLKDMKDYSTNIHTFSGIRTQSLQNHSQLH</sequence>
<dbReference type="Proteomes" id="UP000887159">
    <property type="component" value="Unassembled WGS sequence"/>
</dbReference>
<protein>
    <submittedName>
        <fullName evidence="1">Uncharacterized protein</fullName>
    </submittedName>
</protein>
<gene>
    <name evidence="1" type="ORF">TNCV_4404661</name>
</gene>
<dbReference type="AlphaFoldDB" id="A0A8X6VFT7"/>